<reference evidence="2" key="1">
    <citation type="journal article" date="2023" name="bioRxiv">
        <title>Scaffold-level genome assemblies of two parasitoid biocontrol wasps reveal the parthenogenesis mechanism and an associated novel virus.</title>
        <authorList>
            <person name="Inwood S."/>
            <person name="Skelly J."/>
            <person name="Guhlin J."/>
            <person name="Harrop T."/>
            <person name="Goldson S."/>
            <person name="Dearden P."/>
        </authorList>
    </citation>
    <scope>NUCLEOTIDE SEQUENCE</scope>
    <source>
        <strain evidence="2">Irish</strain>
        <tissue evidence="2">Whole body</tissue>
    </source>
</reference>
<protein>
    <submittedName>
        <fullName evidence="2">Uncharacterized protein</fullName>
    </submittedName>
</protein>
<sequence>MECQKSPSILYVRKFLAKVKRCEFRFLPFFSETLSLEKCLKTAPIPDENWEFCNVERCFGSTDDWTRAKEKLREAEKTSHLIDSDNLSDKERANLLKNRRRKRAKKIISDEDSSSSADGDIRVRRKEKIIFNKTNKSANNFALPVPPPIHSSTPARSHIQQSSSMENIISNTSQHSQAHGKSVSTLYGIAEKNIASTSCAGGNITVDENMRELNFRKFVVKAITGLVVEVQGLHKKIDSISEILENADDKISKLCRYLCINSKPQLALLLVLELASLVILPVIPTHQLQSSSSSQVTNIYIQLVTTPSVYSYHFLQLHPLRRQRVHTIHQLRFRQVPSSSQILEALQVKVNALKYFLKI</sequence>
<comment type="caution">
    <text evidence="2">The sequence shown here is derived from an EMBL/GenBank/DDBJ whole genome shotgun (WGS) entry which is preliminary data.</text>
</comment>
<accession>A0AA39FXF0</accession>
<organism evidence="2 3">
    <name type="scientific">Microctonus aethiopoides</name>
    <dbReference type="NCBI Taxonomy" id="144406"/>
    <lineage>
        <taxon>Eukaryota</taxon>
        <taxon>Metazoa</taxon>
        <taxon>Ecdysozoa</taxon>
        <taxon>Arthropoda</taxon>
        <taxon>Hexapoda</taxon>
        <taxon>Insecta</taxon>
        <taxon>Pterygota</taxon>
        <taxon>Neoptera</taxon>
        <taxon>Endopterygota</taxon>
        <taxon>Hymenoptera</taxon>
        <taxon>Apocrita</taxon>
        <taxon>Ichneumonoidea</taxon>
        <taxon>Braconidae</taxon>
        <taxon>Euphorinae</taxon>
        <taxon>Microctonus</taxon>
    </lineage>
</organism>
<dbReference type="AlphaFoldDB" id="A0AA39FXF0"/>
<proteinExistence type="predicted"/>
<evidence type="ECO:0000256" key="1">
    <source>
        <dbReference type="SAM" id="MobiDB-lite"/>
    </source>
</evidence>
<dbReference type="EMBL" id="JAQQBS010000001">
    <property type="protein sequence ID" value="KAK0176989.1"/>
    <property type="molecule type" value="Genomic_DNA"/>
</dbReference>
<dbReference type="Proteomes" id="UP001168990">
    <property type="component" value="Unassembled WGS sequence"/>
</dbReference>
<gene>
    <name evidence="2" type="ORF">PV328_001084</name>
</gene>
<evidence type="ECO:0000313" key="2">
    <source>
        <dbReference type="EMBL" id="KAK0176989.1"/>
    </source>
</evidence>
<evidence type="ECO:0000313" key="3">
    <source>
        <dbReference type="Proteomes" id="UP001168990"/>
    </source>
</evidence>
<name>A0AA39FXF0_9HYME</name>
<reference evidence="2" key="2">
    <citation type="submission" date="2023-03" db="EMBL/GenBank/DDBJ databases">
        <authorList>
            <person name="Inwood S.N."/>
            <person name="Skelly J.G."/>
            <person name="Guhlin J."/>
            <person name="Harrop T.W.R."/>
            <person name="Goldson S.G."/>
            <person name="Dearden P.K."/>
        </authorList>
    </citation>
    <scope>NUCLEOTIDE SEQUENCE</scope>
    <source>
        <strain evidence="2">Irish</strain>
        <tissue evidence="2">Whole body</tissue>
    </source>
</reference>
<feature type="region of interest" description="Disordered" evidence="1">
    <location>
        <begin position="98"/>
        <end position="119"/>
    </location>
</feature>
<keyword evidence="3" id="KW-1185">Reference proteome</keyword>